<proteinExistence type="predicted"/>
<keyword evidence="1" id="KW-0472">Membrane</keyword>
<keyword evidence="1" id="KW-1133">Transmembrane helix</keyword>
<keyword evidence="3" id="KW-1185">Reference proteome</keyword>
<gene>
    <name evidence="2" type="ORF">H8N03_16775</name>
</gene>
<evidence type="ECO:0000256" key="1">
    <source>
        <dbReference type="SAM" id="Phobius"/>
    </source>
</evidence>
<organism evidence="2 3">
    <name type="scientific">Ramlibacter cellulosilyticus</name>
    <dbReference type="NCBI Taxonomy" id="2764187"/>
    <lineage>
        <taxon>Bacteria</taxon>
        <taxon>Pseudomonadati</taxon>
        <taxon>Pseudomonadota</taxon>
        <taxon>Betaproteobacteria</taxon>
        <taxon>Burkholderiales</taxon>
        <taxon>Comamonadaceae</taxon>
        <taxon>Ramlibacter</taxon>
    </lineage>
</organism>
<accession>A0A923MSY5</accession>
<comment type="caution">
    <text evidence="2">The sequence shown here is derived from an EMBL/GenBank/DDBJ whole genome shotgun (WGS) entry which is preliminary data.</text>
</comment>
<dbReference type="Proteomes" id="UP000608513">
    <property type="component" value="Unassembled WGS sequence"/>
</dbReference>
<dbReference type="AlphaFoldDB" id="A0A923MSY5"/>
<feature type="transmembrane region" description="Helical" evidence="1">
    <location>
        <begin position="35"/>
        <end position="53"/>
    </location>
</feature>
<dbReference type="RefSeq" id="WP_187077352.1">
    <property type="nucleotide sequence ID" value="NZ_JACORT010000007.1"/>
</dbReference>
<evidence type="ECO:0000313" key="2">
    <source>
        <dbReference type="EMBL" id="MBC5784605.1"/>
    </source>
</evidence>
<keyword evidence="1" id="KW-0812">Transmembrane</keyword>
<evidence type="ECO:0000313" key="3">
    <source>
        <dbReference type="Proteomes" id="UP000608513"/>
    </source>
</evidence>
<feature type="transmembrane region" description="Helical" evidence="1">
    <location>
        <begin position="6"/>
        <end position="23"/>
    </location>
</feature>
<protein>
    <submittedName>
        <fullName evidence="2">Uncharacterized protein</fullName>
    </submittedName>
</protein>
<reference evidence="2" key="1">
    <citation type="submission" date="2020-08" db="EMBL/GenBank/DDBJ databases">
        <title>Ramlibacter sp. USB13 16S ribosomal RNA gene genome sequencing and assembly.</title>
        <authorList>
            <person name="Kang M."/>
        </authorList>
    </citation>
    <scope>NUCLEOTIDE SEQUENCE</scope>
    <source>
        <strain evidence="2">USB13</strain>
    </source>
</reference>
<dbReference type="EMBL" id="JACORT010000007">
    <property type="protein sequence ID" value="MBC5784605.1"/>
    <property type="molecule type" value="Genomic_DNA"/>
</dbReference>
<sequence length="54" mass="5382">MTIEDLALLLAVLGGTCVATAWLARRSGAASRDAWLMAALGGGKLALAAVLTVA</sequence>
<name>A0A923MSY5_9BURK</name>